<organism evidence="3 4">
    <name type="scientific">Mya arenaria</name>
    <name type="common">Soft-shell clam</name>
    <dbReference type="NCBI Taxonomy" id="6604"/>
    <lineage>
        <taxon>Eukaryota</taxon>
        <taxon>Metazoa</taxon>
        <taxon>Spiralia</taxon>
        <taxon>Lophotrochozoa</taxon>
        <taxon>Mollusca</taxon>
        <taxon>Bivalvia</taxon>
        <taxon>Autobranchia</taxon>
        <taxon>Heteroconchia</taxon>
        <taxon>Euheterodonta</taxon>
        <taxon>Imparidentia</taxon>
        <taxon>Neoheterodontei</taxon>
        <taxon>Myida</taxon>
        <taxon>Myoidea</taxon>
        <taxon>Myidae</taxon>
        <taxon>Mya</taxon>
    </lineage>
</organism>
<evidence type="ECO:0000313" key="4">
    <source>
        <dbReference type="Proteomes" id="UP001164746"/>
    </source>
</evidence>
<keyword evidence="1" id="KW-0343">GTPase activation</keyword>
<feature type="non-terminal residue" evidence="3">
    <location>
        <position position="1"/>
    </location>
</feature>
<dbReference type="Proteomes" id="UP001164746">
    <property type="component" value="Chromosome 10"/>
</dbReference>
<evidence type="ECO:0000313" key="3">
    <source>
        <dbReference type="EMBL" id="WAR17275.1"/>
    </source>
</evidence>
<accession>A0ABY7F5Y0</accession>
<dbReference type="Gene3D" id="1.10.555.10">
    <property type="entry name" value="Rho GTPase activation protein"/>
    <property type="match status" value="1"/>
</dbReference>
<dbReference type="PANTHER" id="PTHR14963:SF1">
    <property type="entry name" value="RHO GTPASE-ACTIVATING PROTEIN CONUNDRUM"/>
    <property type="match status" value="1"/>
</dbReference>
<gene>
    <name evidence="3" type="ORF">MAR_031869</name>
</gene>
<dbReference type="PANTHER" id="PTHR14963">
    <property type="entry name" value="RHO GTPASE ACTIVATING PROTEIN 18,19-RELATED"/>
    <property type="match status" value="1"/>
</dbReference>
<protein>
    <submittedName>
        <fullName evidence="3">RHG18-like protein</fullName>
    </submittedName>
</protein>
<sequence length="233" mass="26755">MFDTHNIAFSRRRSKKKYNEHGIFGVPLQLLLEHDQKISPNTAHIPIVFQETLRQEIEERFYQGAFVWGQDLTTNDVAALMKQFLRDLPALLDLLIKIVENSAKNKMSLNKKMKFLQKKDKTDFYKKPAVKHEEGVIRVQAPKLSLASTKVQLDLGTTAGDIVSRFCFQNDHTSRVFHAADKNTFLFEVGGNIGERCLPDSTNMLALYKVNPNAEWIIKHKDRVKVTLDHFGD</sequence>
<evidence type="ECO:0000256" key="1">
    <source>
        <dbReference type="ARBA" id="ARBA00022468"/>
    </source>
</evidence>
<dbReference type="EMBL" id="CP111021">
    <property type="protein sequence ID" value="WAR17275.1"/>
    <property type="molecule type" value="Genomic_DNA"/>
</dbReference>
<name>A0ABY7F5Y0_MYAAR</name>
<dbReference type="SUPFAM" id="SSF48350">
    <property type="entry name" value="GTPase activation domain, GAP"/>
    <property type="match status" value="1"/>
</dbReference>
<feature type="domain" description="RHG40/28/18 C-terminal ubiquitin-like" evidence="2">
    <location>
        <begin position="136"/>
        <end position="220"/>
    </location>
</feature>
<dbReference type="InterPro" id="IPR008936">
    <property type="entry name" value="Rho_GTPase_activation_prot"/>
</dbReference>
<reference evidence="3" key="1">
    <citation type="submission" date="2022-11" db="EMBL/GenBank/DDBJ databases">
        <title>Centuries of genome instability and evolution in soft-shell clam transmissible cancer (bioRxiv).</title>
        <authorList>
            <person name="Hart S.F.M."/>
            <person name="Yonemitsu M.A."/>
            <person name="Giersch R.M."/>
            <person name="Beal B.F."/>
            <person name="Arriagada G."/>
            <person name="Davis B.W."/>
            <person name="Ostrander E.A."/>
            <person name="Goff S.P."/>
            <person name="Metzger M.J."/>
        </authorList>
    </citation>
    <scope>NUCLEOTIDE SEQUENCE</scope>
    <source>
        <strain evidence="3">MELC-2E11</strain>
        <tissue evidence="3">Siphon/mantle</tissue>
    </source>
</reference>
<keyword evidence="4" id="KW-1185">Reference proteome</keyword>
<dbReference type="Pfam" id="PF25442">
    <property type="entry name" value="Ubiquitin_RHG40_C"/>
    <property type="match status" value="1"/>
</dbReference>
<proteinExistence type="predicted"/>
<evidence type="ECO:0000259" key="2">
    <source>
        <dbReference type="Pfam" id="PF25442"/>
    </source>
</evidence>
<dbReference type="InterPro" id="IPR057323">
    <property type="entry name" value="RHG40/28/18_ubiquitin"/>
</dbReference>